<dbReference type="SUPFAM" id="SSF51735">
    <property type="entry name" value="NAD(P)-binding Rossmann-fold domains"/>
    <property type="match status" value="1"/>
</dbReference>
<dbReference type="InterPro" id="IPR001509">
    <property type="entry name" value="Epimerase_deHydtase"/>
</dbReference>
<dbReference type="EMBL" id="CP051428">
    <property type="protein sequence ID" value="QJC51409.1"/>
    <property type="molecule type" value="Genomic_DNA"/>
</dbReference>
<keyword evidence="5" id="KW-1185">Reference proteome</keyword>
<evidence type="ECO:0000313" key="5">
    <source>
        <dbReference type="Proteomes" id="UP000502136"/>
    </source>
</evidence>
<dbReference type="InterPro" id="IPR036291">
    <property type="entry name" value="NAD(P)-bd_dom_sf"/>
</dbReference>
<proteinExistence type="inferred from homology"/>
<dbReference type="Proteomes" id="UP000502136">
    <property type="component" value="Chromosome"/>
</dbReference>
<evidence type="ECO:0000256" key="1">
    <source>
        <dbReference type="ARBA" id="ARBA00007637"/>
    </source>
</evidence>
<feature type="domain" description="NAD-dependent epimerase/dehydratase" evidence="3">
    <location>
        <begin position="40"/>
        <end position="311"/>
    </location>
</feature>
<gene>
    <name evidence="4" type="ORF">HGI30_07520</name>
</gene>
<evidence type="ECO:0000256" key="2">
    <source>
        <dbReference type="SAM" id="MobiDB-lite"/>
    </source>
</evidence>
<comment type="similarity">
    <text evidence="1">Belongs to the NAD(P)-dependent epimerase/dehydratase family.</text>
</comment>
<name>A0A6H2GVM8_9BACL</name>
<feature type="region of interest" description="Disordered" evidence="2">
    <location>
        <begin position="1"/>
        <end position="30"/>
    </location>
</feature>
<evidence type="ECO:0000313" key="4">
    <source>
        <dbReference type="EMBL" id="QJC51409.1"/>
    </source>
</evidence>
<dbReference type="RefSeq" id="WP_168907060.1">
    <property type="nucleotide sequence ID" value="NZ_CP051428.1"/>
</dbReference>
<feature type="compositionally biased region" description="Basic and acidic residues" evidence="2">
    <location>
        <begin position="1"/>
        <end position="27"/>
    </location>
</feature>
<protein>
    <submittedName>
        <fullName evidence="4">NAD(P)-dependent oxidoreductase</fullName>
    </submittedName>
</protein>
<dbReference type="AlphaFoldDB" id="A0A6H2GVM8"/>
<dbReference type="KEGG" id="palr:HGI30_07520"/>
<feature type="compositionally biased region" description="Low complexity" evidence="2">
    <location>
        <begin position="253"/>
        <end position="265"/>
    </location>
</feature>
<organism evidence="4 5">
    <name type="scientific">Paenibacillus albicereus</name>
    <dbReference type="NCBI Taxonomy" id="2726185"/>
    <lineage>
        <taxon>Bacteria</taxon>
        <taxon>Bacillati</taxon>
        <taxon>Bacillota</taxon>
        <taxon>Bacilli</taxon>
        <taxon>Bacillales</taxon>
        <taxon>Paenibacillaceae</taxon>
        <taxon>Paenibacillus</taxon>
    </lineage>
</organism>
<evidence type="ECO:0000259" key="3">
    <source>
        <dbReference type="Pfam" id="PF01370"/>
    </source>
</evidence>
<feature type="region of interest" description="Disordered" evidence="2">
    <location>
        <begin position="253"/>
        <end position="277"/>
    </location>
</feature>
<dbReference type="PANTHER" id="PTHR43000">
    <property type="entry name" value="DTDP-D-GLUCOSE 4,6-DEHYDRATASE-RELATED"/>
    <property type="match status" value="1"/>
</dbReference>
<dbReference type="Pfam" id="PF01370">
    <property type="entry name" value="Epimerase"/>
    <property type="match status" value="1"/>
</dbReference>
<dbReference type="Gene3D" id="3.40.50.720">
    <property type="entry name" value="NAD(P)-binding Rossmann-like Domain"/>
    <property type="match status" value="2"/>
</dbReference>
<accession>A0A6H2GVM8</accession>
<reference evidence="4 5" key="1">
    <citation type="submission" date="2020-04" db="EMBL/GenBank/DDBJ databases">
        <title>Novel Paenibacillus strain UniB2 isolated from commercial digestive syrup.</title>
        <authorList>
            <person name="Thorat V."/>
            <person name="Kirdat K."/>
            <person name="Tiwarekar B."/>
            <person name="Yadav A."/>
        </authorList>
    </citation>
    <scope>NUCLEOTIDE SEQUENCE [LARGE SCALE GENOMIC DNA]</scope>
    <source>
        <strain evidence="4 5">UniB2</strain>
    </source>
</reference>
<sequence>MDENGAVERDGADRLGCDFERSEKGEPFGEEVESGRKRLLVTGAGGFCGSHAVRHFAQAGWEVIAGTRPGSPPFWADPARRPEWFAPSGGEPEWLSVVAVEALDLSEQGTASLAGLLRRTRPDAVLHLAGLNAAGPSWTDPFAYMDTNLMGTVRLLEAIRASGHPCRIVVAGSMLSGPADGPLPAKPLHPYALSKGMQAQAALAWHALYGLDALVAVPSNLVGPGPSAGLSRLLARYAAACEHAAASQKCGSATADSSADSSASAPNVEAESSTPPLFRLSSAAETRDFLDVRDAMRGYETLLERGAAGSSYAMASGVMTPLGQLAELYRELAHVPLPMDIGGSLAASPDPADASALRALGWSPRIPLRESARDTLEDSRAAGRS</sequence>